<keyword evidence="1" id="KW-1133">Transmembrane helix</keyword>
<evidence type="ECO:0000313" key="3">
    <source>
        <dbReference type="Proteomes" id="UP000095284"/>
    </source>
</evidence>
<feature type="transmembrane region" description="Helical" evidence="1">
    <location>
        <begin position="173"/>
        <end position="193"/>
    </location>
</feature>
<protein>
    <submittedName>
        <fullName evidence="2">(pine wood nematode) hypothetical protein</fullName>
    </submittedName>
</protein>
<dbReference type="SMR" id="A0A1I7SQU6"/>
<keyword evidence="1" id="KW-0472">Membrane</keyword>
<dbReference type="WBParaSite" id="BXY_1540900.1">
    <property type="protein sequence ID" value="BXY_1540900.1"/>
    <property type="gene ID" value="BXY_1540900"/>
</dbReference>
<dbReference type="Proteomes" id="UP000582659">
    <property type="component" value="Unassembled WGS sequence"/>
</dbReference>
<proteinExistence type="predicted"/>
<accession>A0A1I7SQU6</accession>
<evidence type="ECO:0000256" key="1">
    <source>
        <dbReference type="SAM" id="Phobius"/>
    </source>
</evidence>
<feature type="transmembrane region" description="Helical" evidence="1">
    <location>
        <begin position="116"/>
        <end position="140"/>
    </location>
</feature>
<dbReference type="PANTHER" id="PTHR22943">
    <property type="entry name" value="7-TRANSMEMBRANE DOMAIN RECEPTOR C.ELEGANS"/>
    <property type="match status" value="1"/>
</dbReference>
<sequence>MVGHQIIFVIRNPLADMYKLYGLLAYSFQVFIIFLCVLFVPVQFIYRYRVVTSSDTSLKTILLPLLLASSYLVVHCSLLPYTFQRTSPKYDKLLIDNGFEQYADRNYYVGDVEANIWLIPHLGSCNLTVLLSYVLTYFYYKRTQRYLQRFDANVTKATLRAQRQMGRILMLQALYPTVVFGLPCLIAATSPIIGVASKWLGNILVVAVHALPTLNALSVIICVPSYRGITKRLLLTILRCSGKDLEKDESKFQSTIESASKTVI</sequence>
<reference evidence="5" key="1">
    <citation type="submission" date="2016-11" db="UniProtKB">
        <authorList>
            <consortium name="WormBaseParasite"/>
        </authorList>
    </citation>
    <scope>IDENTIFICATION</scope>
</reference>
<keyword evidence="1" id="KW-0812">Transmembrane</keyword>
<dbReference type="Proteomes" id="UP000095284">
    <property type="component" value="Unplaced"/>
</dbReference>
<dbReference type="Proteomes" id="UP000659654">
    <property type="component" value="Unassembled WGS sequence"/>
</dbReference>
<dbReference type="AlphaFoldDB" id="A0A1I7SQU6"/>
<dbReference type="InterPro" id="IPR019428">
    <property type="entry name" value="7TM_GPCR_serpentine_rcpt_Str"/>
</dbReference>
<reference evidence="2" key="2">
    <citation type="submission" date="2020-09" db="EMBL/GenBank/DDBJ databases">
        <authorList>
            <person name="Kikuchi T."/>
        </authorList>
    </citation>
    <scope>NUCLEOTIDE SEQUENCE</scope>
    <source>
        <strain evidence="2">Ka4C1</strain>
    </source>
</reference>
<dbReference type="Pfam" id="PF10326">
    <property type="entry name" value="7TM_GPCR_Str"/>
    <property type="match status" value="1"/>
</dbReference>
<dbReference type="SUPFAM" id="SSF81321">
    <property type="entry name" value="Family A G protein-coupled receptor-like"/>
    <property type="match status" value="1"/>
</dbReference>
<feature type="transmembrane region" description="Helical" evidence="1">
    <location>
        <begin position="199"/>
        <end position="223"/>
    </location>
</feature>
<keyword evidence="4" id="KW-1185">Reference proteome</keyword>
<name>A0A1I7SQU6_BURXY</name>
<feature type="transmembrane region" description="Helical" evidence="1">
    <location>
        <begin position="61"/>
        <end position="83"/>
    </location>
</feature>
<evidence type="ECO:0000313" key="2">
    <source>
        <dbReference type="EMBL" id="CAD5222474.1"/>
    </source>
</evidence>
<organism evidence="3 5">
    <name type="scientific">Bursaphelenchus xylophilus</name>
    <name type="common">Pinewood nematode worm</name>
    <name type="synonym">Aphelenchoides xylophilus</name>
    <dbReference type="NCBI Taxonomy" id="6326"/>
    <lineage>
        <taxon>Eukaryota</taxon>
        <taxon>Metazoa</taxon>
        <taxon>Ecdysozoa</taxon>
        <taxon>Nematoda</taxon>
        <taxon>Chromadorea</taxon>
        <taxon>Rhabditida</taxon>
        <taxon>Tylenchina</taxon>
        <taxon>Tylenchomorpha</taxon>
        <taxon>Aphelenchoidea</taxon>
        <taxon>Aphelenchoididae</taxon>
        <taxon>Bursaphelenchus</taxon>
    </lineage>
</organism>
<gene>
    <name evidence="2" type="ORF">BXYJ_LOCUS7442</name>
</gene>
<dbReference type="EMBL" id="CAJFDI010000003">
    <property type="protein sequence ID" value="CAD5222474.1"/>
    <property type="molecule type" value="Genomic_DNA"/>
</dbReference>
<feature type="transmembrane region" description="Helical" evidence="1">
    <location>
        <begin position="20"/>
        <end position="40"/>
    </location>
</feature>
<dbReference type="EMBL" id="CAJFCV020000003">
    <property type="protein sequence ID" value="CAG9110403.1"/>
    <property type="molecule type" value="Genomic_DNA"/>
</dbReference>
<evidence type="ECO:0000313" key="4">
    <source>
        <dbReference type="Proteomes" id="UP000659654"/>
    </source>
</evidence>
<dbReference type="PANTHER" id="PTHR22943:SF248">
    <property type="entry name" value="SEVEN TM RECEPTOR"/>
    <property type="match status" value="1"/>
</dbReference>
<evidence type="ECO:0000313" key="5">
    <source>
        <dbReference type="WBParaSite" id="BXY_1540900.1"/>
    </source>
</evidence>